<name>A0A9W3TI94_BACTU</name>
<evidence type="ECO:0000313" key="1">
    <source>
        <dbReference type="EMBL" id="AQY41492.1"/>
    </source>
</evidence>
<evidence type="ECO:0000313" key="3">
    <source>
        <dbReference type="Proteomes" id="UP000191057"/>
    </source>
</evidence>
<sequence length="124" mass="13941">MQLTKLEKAIAISTLLHSVGVDDIEEYVDVEKLPILIEVIEGFHNNLTPAAKKEADISLMNKLIDDLLRSKRLQKIVQFRCKVCGYTEQYSERIAKSKDGLRCKWCADGGVMCNEGIQNQTAEA</sequence>
<proteinExistence type="predicted"/>
<gene>
    <name evidence="1" type="ORF">B4918_27675</name>
    <name evidence="2" type="ORF">B4918_28725</name>
</gene>
<dbReference type="EMBL" id="CP020002">
    <property type="protein sequence ID" value="AQY41492.1"/>
    <property type="molecule type" value="Genomic_DNA"/>
</dbReference>
<organism evidence="2 3">
    <name type="scientific">Bacillus thuringiensis</name>
    <dbReference type="NCBI Taxonomy" id="1428"/>
    <lineage>
        <taxon>Bacteria</taxon>
        <taxon>Bacillati</taxon>
        <taxon>Bacillota</taxon>
        <taxon>Bacilli</taxon>
        <taxon>Bacillales</taxon>
        <taxon>Bacillaceae</taxon>
        <taxon>Bacillus</taxon>
        <taxon>Bacillus cereus group</taxon>
    </lineage>
</organism>
<reference evidence="2 3" key="1">
    <citation type="submission" date="2017-03" db="EMBL/GenBank/DDBJ databases">
        <title>Complete genome sequence of Bacillus thuringiensis L-7601, a novel melanin producing strain.</title>
        <authorList>
            <person name="Cai J."/>
            <person name="Cao Z."/>
            <person name="Tan T."/>
        </authorList>
    </citation>
    <scope>NUCLEOTIDE SEQUENCE [LARGE SCALE GENOMIC DNA]</scope>
    <source>
        <strain evidence="2 3">L-7601</strain>
    </source>
</reference>
<evidence type="ECO:0000313" key="2">
    <source>
        <dbReference type="EMBL" id="AQY41687.1"/>
    </source>
</evidence>
<accession>A0A9W3TI94</accession>
<evidence type="ECO:0008006" key="4">
    <source>
        <dbReference type="Google" id="ProtNLM"/>
    </source>
</evidence>
<protein>
    <recommendedName>
        <fullName evidence="4">Phage protein</fullName>
    </recommendedName>
</protein>
<dbReference type="Proteomes" id="UP000191057">
    <property type="component" value="Chromosome"/>
</dbReference>
<dbReference type="RefSeq" id="WP_079246095.1">
    <property type="nucleotide sequence ID" value="NZ_JARSYF010000065.1"/>
</dbReference>
<dbReference type="EMBL" id="CP020002">
    <property type="protein sequence ID" value="AQY41687.1"/>
    <property type="molecule type" value="Genomic_DNA"/>
</dbReference>
<dbReference type="AlphaFoldDB" id="A0A9W3TI94"/>